<name>A0A1F7Z4A5_9BACT</name>
<proteinExistence type="predicted"/>
<protein>
    <submittedName>
        <fullName evidence="1">Uncharacterized protein</fullName>
    </submittedName>
</protein>
<evidence type="ECO:0000313" key="1">
    <source>
        <dbReference type="EMBL" id="OGM33615.1"/>
    </source>
</evidence>
<sequence length="123" mass="13921">MKPIRHAVSDNGWAISEGVVTSDGKCISFCISIDDAVDEDLELANTYPDFFFFDKMPWVKPEAQNKMPLNKFIELAQQSPTEAIEIYDLNDNKVINGPMAREGKSMVYNENGTFKELKLPNEN</sequence>
<organism evidence="1 2">
    <name type="scientific">Candidatus Woesebacteria bacterium RIFCSPHIGHO2_02_FULL_39_13</name>
    <dbReference type="NCBI Taxonomy" id="1802505"/>
    <lineage>
        <taxon>Bacteria</taxon>
        <taxon>Candidatus Woeseibacteriota</taxon>
    </lineage>
</organism>
<comment type="caution">
    <text evidence="1">The sequence shown here is derived from an EMBL/GenBank/DDBJ whole genome shotgun (WGS) entry which is preliminary data.</text>
</comment>
<dbReference type="Proteomes" id="UP000177169">
    <property type="component" value="Unassembled WGS sequence"/>
</dbReference>
<accession>A0A1F7Z4A5</accession>
<dbReference type="EMBL" id="MGGR01000016">
    <property type="protein sequence ID" value="OGM33615.1"/>
    <property type="molecule type" value="Genomic_DNA"/>
</dbReference>
<gene>
    <name evidence="1" type="ORF">A3D01_01535</name>
</gene>
<evidence type="ECO:0000313" key="2">
    <source>
        <dbReference type="Proteomes" id="UP000177169"/>
    </source>
</evidence>
<dbReference type="AlphaFoldDB" id="A0A1F7Z4A5"/>
<reference evidence="1 2" key="1">
    <citation type="journal article" date="2016" name="Nat. Commun.">
        <title>Thousands of microbial genomes shed light on interconnected biogeochemical processes in an aquifer system.</title>
        <authorList>
            <person name="Anantharaman K."/>
            <person name="Brown C.T."/>
            <person name="Hug L.A."/>
            <person name="Sharon I."/>
            <person name="Castelle C.J."/>
            <person name="Probst A.J."/>
            <person name="Thomas B.C."/>
            <person name="Singh A."/>
            <person name="Wilkins M.J."/>
            <person name="Karaoz U."/>
            <person name="Brodie E.L."/>
            <person name="Williams K.H."/>
            <person name="Hubbard S.S."/>
            <person name="Banfield J.F."/>
        </authorList>
    </citation>
    <scope>NUCLEOTIDE SEQUENCE [LARGE SCALE GENOMIC DNA]</scope>
</reference>